<dbReference type="InterPro" id="IPR011430">
    <property type="entry name" value="UTP20_N"/>
</dbReference>
<dbReference type="GO" id="GO:0032040">
    <property type="term" value="C:small-subunit processome"/>
    <property type="evidence" value="ECO:0007669"/>
    <property type="project" value="TreeGrafter"/>
</dbReference>
<proteinExistence type="predicted"/>
<gene>
    <name evidence="5" type="ORF">HHK36_022688</name>
</gene>
<protein>
    <submittedName>
        <fullName evidence="5">Uncharacterized protein</fullName>
    </submittedName>
</protein>
<feature type="domain" description="U3 small nucleolar RNA-associated protein 20" evidence="3">
    <location>
        <begin position="1837"/>
        <end position="2053"/>
    </location>
</feature>
<dbReference type="PANTHER" id="PTHR17695:SF11">
    <property type="entry name" value="SMALL SUBUNIT PROCESSOME COMPONENT 20 HOMOLOG"/>
    <property type="match status" value="1"/>
</dbReference>
<evidence type="ECO:0000259" key="2">
    <source>
        <dbReference type="Pfam" id="PF07539"/>
    </source>
</evidence>
<dbReference type="InterPro" id="IPR016024">
    <property type="entry name" value="ARM-type_fold"/>
</dbReference>
<dbReference type="InterPro" id="IPR057525">
    <property type="entry name" value="UTP20_C"/>
</dbReference>
<evidence type="ECO:0000313" key="6">
    <source>
        <dbReference type="Proteomes" id="UP000655225"/>
    </source>
</evidence>
<evidence type="ECO:0000256" key="1">
    <source>
        <dbReference type="SAM" id="MobiDB-lite"/>
    </source>
</evidence>
<dbReference type="SUPFAM" id="SSF48371">
    <property type="entry name" value="ARM repeat"/>
    <property type="match status" value="3"/>
</dbReference>
<accession>A0A834YVD2</accession>
<dbReference type="GO" id="GO:0030686">
    <property type="term" value="C:90S preribosome"/>
    <property type="evidence" value="ECO:0007669"/>
    <property type="project" value="TreeGrafter"/>
</dbReference>
<sequence>MATSSQAMAVKSLNRSPGRRRFVFKNLSQRVEEIEVDVFRSLDPLKSEPSEGSSFFRDCLVQWRELNTAEDFISFYEELMPWVQTLPQILLHKDIIVSNLISRLKMKARLSLEPILRLIAALSRDLLEDFFPFLQRITDSLVSLLESGAEREPEILEQIFTSWSYIMMYLQKYFTRDIVNILKVTVHLRYYPKDYVREFMAEAISFLLRNAPVDQLIRGLKHDLIDGYSAFKCCAYYKIPSKIFKREVKDDLPYYYASINQGIRKITFEVVKKPSDVRKSGASALLWYVMRGTPSRFHSRAEQVLRLLMDNSLYAIGDKITPGKLLFSQNGFSSDTIIEVVTAAFQRLCEELQLKELHLMWDCLLEEIYDCISNGCLPHLSRLLSILISTIQFTSGGKVSDIFLLASILLILADYQPMLELMESLMPTFIMPSGIVKAEDHSYEIVNKILQLMLCLLDGIHNCNDVSTISSISMHWAPVFELRNSSLLNFIKELLLKDPCVPYAFRRSIISAMNNLVGASPEEVIYLMMTFFERLQMKIQPSNCLDGISEEEVSRMHNFLQEAICDWIGVINDITHGDPSSVLFPESKLAVLWGILSCYPHVRGSQANPSLIMDLVDALDRLLIIEVDNIAGIPKSAWQSLVGAALASYHKLHLSSTSSLAEKTSHFLCLAKRYKSSSQVLFAVAEFLDSMYGSTGQADTSHKFFHPELVAEKIIDAIHIFSENLCNSDKGIRVSTLRLLCHYEPLDIQLCKNGQPAEMKLKTEGSQTCHEDTQCSNVLQLLLSIETTPLSISTSRKVILLVSRLQMGLSSAKISEAYMPLLLNGIIGIFLNRFGHLWDPALECLAVLIGKYVGLVWDRFVHYLEQCQLVFLTSCHKEDKVNTESSNKSSDMVDCFNSFVTPASDSTPSTTVLSLLLKSLQGIPTIAESRSRQLVPLFFKFLGYTNDDIMSVGSFNSHACKGKEWRGVLKEWLNVLKLMRNPKSLYRSQTLKEVLQNRLLDENDADIQMKVLDCLLNWKDDFLIPYEKHLKNLTTSKNLREELATWTLSKESHLIQEQHRMHIVPLVIRLLTPKVKKLKSLASRKHASVYHRKAVLCFLAQLDVDELPLFFALLIKPLQPISNGSGGFDSLFWSSCENFNNEFQASSVLKYFTMDNITTLSWKKKNGFLHVIEDILGVFDELRVRPFLNLIMGCVVRILESCTLRLDSAKSNRSCLIGNLSTSYLTVSGTVGALSNPITTSTAVKQFKDLRSLCLKIISFVLNKYEDHDFGCDFWDIFFMSVKPLIDSFKQEGSSSDRPSSLFSCFVAMSRSHRLVSLLYRDENLVPTIISILTVKTASDAIISSVLRFIENLLNLDNDLDNHEDCAIKRVLLPNLEALICSLHSLFQLDRETQRKSVKWPGKMELVIFKLLSKYITDPLVARKFVDILLPFLANKARNSDECMEGLQVIRGIIPVLGSETTGKILNAVSPLLISAGLDMRLCICNLLDTIAENDPSVVFLVKIVRELNAISVSEMGEIDYDTRVNIYEKMSPEFFCNVKEDHASVILSHCVYDMSSDDLILRQSASRLLLSFVQFSALILGREAKKCQEMHEVIGRLDENACWNNACIHRIITKFFLKHMGNAMSKEISVQREWIALLREMVLKLPEIPVLNAFRALCSEDAEVDFFNNILHLQKHRRARALSRFRNVISAGDLSETITKQVFVPLFFNMLFDIRDGKGEHVRNACVETLASISGHMQWNSYNAFLIRCFREITSKPDKHKVLLRLTCSILDQFHFSETCSSLEPKDTVVEVSGPGIIGMSSSMLAKCTAIGKPTEMQVFLQKTVLPKIQKLLTADSEKVNVTISLAALKLLKLLPVDTMESQLPSIIHRISNFLKNRLESIRDDARSALAACSKELGLEYLQFIVRVLRTTLKRGYEMHVLGYTLNFILSKNLLNPVIGKLDYCLEELLSVAENDILGDVAEEKEVEKIASKMKETRKIKSFETLKLISQSITFKTHALKLLSPIKAHLQKHLTPKMKVKLETMLNHIAAGIECNPSVDQTDLFIFVYGLIEDGIIEENMQGKDSSSTKPHKQHSSEMGNKSNSTGKAIVSRSQSSCLVTVFALGVLHNRLKNMKVDKKDRKLLAMLDPFVQLLGNCLSSKYEDILTAALRCLSPLIRLPLPSLDSQADKIKTLLLDIAQKSGNTSSPLMQSCLRLLTVLLRSTSITLSSDQLHMLIQFPLFIDLERNPSFVALSLLKAIVGRKLVVHEIYDVVNRVAELMVTSQVEPIRKKCSQILLQFLLDYHLSDKRLQQHLDFLLANLRQGSDLTTICSIEAVLEMLHAILIKFPKSILDGQSQTLFLHLVVCLANDHDNKVRSMVGAAIKLLIGRTSQQSLHPILEYSLSWYLGRKQHLWSAAAQVLGLLVEVLKKGFQRHINNILPVAKNILKSALDVVKDMQLDVSNEAAIPFWKEAYYSLVMLEKTLHQFPELYFERDLEEIWDAICELLLHPHMWLRNISSRLVASYFATATEASRTNHEKVNLGMFLLMKPSRLFAIAVSFCCQLKAQLTDDAASNLITQNLVFAICGVHSFMRQRRFMDLHEFWSMLEQHEQGHFLKAFQLLGSRKGRNIFAALTSVVKDQNDQESSEDLQSLFISPLLKRMGKVAFQMADIQMKVVFNCFRIISSQIGQEDCQQYAIHMLLPLYKVCEGFAGKVIMDDSKQLAEEVRDSIRGILGVESFVQGYNQIRKSLKAKRDKRKQADKLMAVVNPMRNAKRKLRIAAKHQAHKKRKIMTMKMGRWRS</sequence>
<dbReference type="Pfam" id="PF07539">
    <property type="entry name" value="UTP20_N"/>
    <property type="match status" value="1"/>
</dbReference>
<evidence type="ECO:0000259" key="3">
    <source>
        <dbReference type="Pfam" id="PF20416"/>
    </source>
</evidence>
<dbReference type="OrthoDB" id="360653at2759"/>
<name>A0A834YVD2_TETSI</name>
<dbReference type="OMA" id="CYKSCVQ"/>
<feature type="domain" description="U3 small nucleolar RNA-associated protein 20 C-terminal" evidence="4">
    <location>
        <begin position="2662"/>
        <end position="2776"/>
    </location>
</feature>
<feature type="domain" description="U3 small nucleolar RNA-associated protein 20 N-terminal" evidence="2">
    <location>
        <begin position="965"/>
        <end position="1579"/>
    </location>
</feature>
<dbReference type="Pfam" id="PF23099">
    <property type="entry name" value="UTP20_C"/>
    <property type="match status" value="1"/>
</dbReference>
<dbReference type="Pfam" id="PF20416">
    <property type="entry name" value="UTP20"/>
    <property type="match status" value="1"/>
</dbReference>
<feature type="region of interest" description="Disordered" evidence="1">
    <location>
        <begin position="2063"/>
        <end position="2088"/>
    </location>
</feature>
<dbReference type="Gene3D" id="1.25.10.10">
    <property type="entry name" value="Leucine-rich Repeat Variant"/>
    <property type="match status" value="1"/>
</dbReference>
<dbReference type="InterPro" id="IPR011989">
    <property type="entry name" value="ARM-like"/>
</dbReference>
<dbReference type="InterPro" id="IPR046523">
    <property type="entry name" value="UTP20_dom"/>
</dbReference>
<evidence type="ECO:0000313" key="5">
    <source>
        <dbReference type="EMBL" id="KAF8392346.1"/>
    </source>
</evidence>
<comment type="caution">
    <text evidence="5">The sequence shown here is derived from an EMBL/GenBank/DDBJ whole genome shotgun (WGS) entry which is preliminary data.</text>
</comment>
<reference evidence="5 6" key="1">
    <citation type="submission" date="2020-04" db="EMBL/GenBank/DDBJ databases">
        <title>Plant Genome Project.</title>
        <authorList>
            <person name="Zhang R.-G."/>
        </authorList>
    </citation>
    <scope>NUCLEOTIDE SEQUENCE [LARGE SCALE GENOMIC DNA]</scope>
    <source>
        <strain evidence="5">YNK0</strain>
        <tissue evidence="5">Leaf</tissue>
    </source>
</reference>
<dbReference type="InterPro" id="IPR052575">
    <property type="entry name" value="SSU_processome_comp_20"/>
</dbReference>
<keyword evidence="6" id="KW-1185">Reference proteome</keyword>
<dbReference type="Proteomes" id="UP000655225">
    <property type="component" value="Unassembled WGS sequence"/>
</dbReference>
<organism evidence="5 6">
    <name type="scientific">Tetracentron sinense</name>
    <name type="common">Spur-leaf</name>
    <dbReference type="NCBI Taxonomy" id="13715"/>
    <lineage>
        <taxon>Eukaryota</taxon>
        <taxon>Viridiplantae</taxon>
        <taxon>Streptophyta</taxon>
        <taxon>Embryophyta</taxon>
        <taxon>Tracheophyta</taxon>
        <taxon>Spermatophyta</taxon>
        <taxon>Magnoliopsida</taxon>
        <taxon>Trochodendrales</taxon>
        <taxon>Trochodendraceae</taxon>
        <taxon>Tetracentron</taxon>
    </lineage>
</organism>
<feature type="compositionally biased region" description="Polar residues" evidence="1">
    <location>
        <begin position="2078"/>
        <end position="2088"/>
    </location>
</feature>
<dbReference type="EMBL" id="JABCRI010000016">
    <property type="protein sequence ID" value="KAF8392346.1"/>
    <property type="molecule type" value="Genomic_DNA"/>
</dbReference>
<evidence type="ECO:0000259" key="4">
    <source>
        <dbReference type="Pfam" id="PF23099"/>
    </source>
</evidence>
<dbReference type="PANTHER" id="PTHR17695">
    <property type="entry name" value="SMALL SUBUNIT PROCESSOME COMPONENT 20 HOMOLOG"/>
    <property type="match status" value="1"/>
</dbReference>